<feature type="compositionally biased region" description="Low complexity" evidence="2">
    <location>
        <begin position="1"/>
        <end position="16"/>
    </location>
</feature>
<evidence type="ECO:0000256" key="2">
    <source>
        <dbReference type="SAM" id="MobiDB-lite"/>
    </source>
</evidence>
<evidence type="ECO:0000313" key="4">
    <source>
        <dbReference type="Proteomes" id="UP000694551"/>
    </source>
</evidence>
<keyword evidence="1" id="KW-0175">Coiled coil</keyword>
<organism evidence="3 4">
    <name type="scientific">Strix occidentalis caurina</name>
    <name type="common">northern spotted owl</name>
    <dbReference type="NCBI Taxonomy" id="311401"/>
    <lineage>
        <taxon>Eukaryota</taxon>
        <taxon>Metazoa</taxon>
        <taxon>Chordata</taxon>
        <taxon>Craniata</taxon>
        <taxon>Vertebrata</taxon>
        <taxon>Euteleostomi</taxon>
        <taxon>Archelosauria</taxon>
        <taxon>Archosauria</taxon>
        <taxon>Dinosauria</taxon>
        <taxon>Saurischia</taxon>
        <taxon>Theropoda</taxon>
        <taxon>Coelurosauria</taxon>
        <taxon>Aves</taxon>
        <taxon>Neognathae</taxon>
        <taxon>Neoaves</taxon>
        <taxon>Telluraves</taxon>
        <taxon>Strigiformes</taxon>
        <taxon>Strigidae</taxon>
        <taxon>Strix</taxon>
    </lineage>
</organism>
<dbReference type="PANTHER" id="PTHR35352:SF1">
    <property type="entry name" value="COILED-COIL DOMAIN-CONTAINING PROTEIN 150"/>
    <property type="match status" value="1"/>
</dbReference>
<keyword evidence="4" id="KW-1185">Reference proteome</keyword>
<protein>
    <submittedName>
        <fullName evidence="3">Uncharacterized protein</fullName>
    </submittedName>
</protein>
<reference evidence="3" key="2">
    <citation type="submission" date="2025-09" db="UniProtKB">
        <authorList>
            <consortium name="Ensembl"/>
        </authorList>
    </citation>
    <scope>IDENTIFICATION</scope>
</reference>
<evidence type="ECO:0000256" key="1">
    <source>
        <dbReference type="SAM" id="Coils"/>
    </source>
</evidence>
<name>A0A8D0KUB0_STROC</name>
<dbReference type="Ensembl" id="ENSSOCT00000009483.1">
    <property type="protein sequence ID" value="ENSSOCP00000009242.1"/>
    <property type="gene ID" value="ENSSOCG00000007040.1"/>
</dbReference>
<evidence type="ECO:0000313" key="3">
    <source>
        <dbReference type="Ensembl" id="ENSSOCP00000009242.1"/>
    </source>
</evidence>
<dbReference type="PANTHER" id="PTHR35352">
    <property type="entry name" value="COILED-COIL DOMAIN-CONTAINING PROTEIN 150"/>
    <property type="match status" value="1"/>
</dbReference>
<dbReference type="InterPro" id="IPR038807">
    <property type="entry name" value="CCDC150"/>
</dbReference>
<reference evidence="3" key="1">
    <citation type="submission" date="2025-08" db="UniProtKB">
        <authorList>
            <consortium name="Ensembl"/>
        </authorList>
    </citation>
    <scope>IDENTIFICATION</scope>
</reference>
<dbReference type="Proteomes" id="UP000694551">
    <property type="component" value="Unplaced"/>
</dbReference>
<dbReference type="AlphaFoldDB" id="A0A8D0KUB0"/>
<accession>A0A8D0KUB0</accession>
<feature type="coiled-coil region" evidence="1">
    <location>
        <begin position="310"/>
        <end position="382"/>
    </location>
</feature>
<sequence length="423" mass="48790">GMAPKQKSPQKSWQQKSPDRKARSAAGSREETMKSDLCACAHHSTLHRVNFEDERSRNSRILLNAVTNMGEKLEAISDILTPTSLKTGWSTEINEGETMCKATAMLEHVLASCNKIHEALEVVRTELGRKDTEISNLRKDRLETELEHYQAMEKQHSSHAELLCKALESAKVDNKTLVLSLEEVLHVNNTLQSKLIQTQYELKSKETEHQQLILMEKAKTEEKMYTEQLESLKKQFQIEQEASRKAACQESAKKSLEQSTPKLAEVSHANRELPQKVIALERSLCSSKKKLISQRAQVRQCLACKANTERVKTESELRKMKAIKEKYQKNYEQVSFLDQFTEETDLEMQVLLKKQHEMQVQNRQLETQLEAERKQKQQLENKCQVNYYFYLETGKNKKKLKKASIESEQATIVSVRIIIKVTR</sequence>
<proteinExistence type="predicted"/>
<feature type="compositionally biased region" description="Basic and acidic residues" evidence="2">
    <location>
        <begin position="17"/>
        <end position="34"/>
    </location>
</feature>
<feature type="region of interest" description="Disordered" evidence="2">
    <location>
        <begin position="1"/>
        <end position="34"/>
    </location>
</feature>